<name>A0ACB8QXA6_9AGAM</name>
<accession>A0ACB8QXA6</accession>
<protein>
    <submittedName>
        <fullName evidence="1">Uncharacterized protein</fullName>
    </submittedName>
</protein>
<evidence type="ECO:0000313" key="2">
    <source>
        <dbReference type="Proteomes" id="UP000814128"/>
    </source>
</evidence>
<dbReference type="Proteomes" id="UP000814128">
    <property type="component" value="Unassembled WGS sequence"/>
</dbReference>
<keyword evidence="2" id="KW-1185">Reference proteome</keyword>
<evidence type="ECO:0000313" key="1">
    <source>
        <dbReference type="EMBL" id="KAI0036165.1"/>
    </source>
</evidence>
<reference evidence="1" key="2">
    <citation type="journal article" date="2022" name="New Phytol.">
        <title>Evolutionary transition to the ectomycorrhizal habit in the genomes of a hyperdiverse lineage of mushroom-forming fungi.</title>
        <authorList>
            <person name="Looney B."/>
            <person name="Miyauchi S."/>
            <person name="Morin E."/>
            <person name="Drula E."/>
            <person name="Courty P.E."/>
            <person name="Kohler A."/>
            <person name="Kuo A."/>
            <person name="LaButti K."/>
            <person name="Pangilinan J."/>
            <person name="Lipzen A."/>
            <person name="Riley R."/>
            <person name="Andreopoulos W."/>
            <person name="He G."/>
            <person name="Johnson J."/>
            <person name="Nolan M."/>
            <person name="Tritt A."/>
            <person name="Barry K.W."/>
            <person name="Grigoriev I.V."/>
            <person name="Nagy L.G."/>
            <person name="Hibbett D."/>
            <person name="Henrissat B."/>
            <person name="Matheny P.B."/>
            <person name="Labbe J."/>
            <person name="Martin F.M."/>
        </authorList>
    </citation>
    <scope>NUCLEOTIDE SEQUENCE</scope>
    <source>
        <strain evidence="1">EC-137</strain>
    </source>
</reference>
<comment type="caution">
    <text evidence="1">The sequence shown here is derived from an EMBL/GenBank/DDBJ whole genome shotgun (WGS) entry which is preliminary data.</text>
</comment>
<sequence length="244" mass="27070">MSAYGPSAPLRSGPQQPATAWRLTKGDNIDSSYLSLHHLTKDTAAQHDGLIAYTHYVFAAEVEAGLTYPQEVVCGEMYTREAFENYMWSGDVIVAVTVDGDASRIQNGNPVEDGLDKARNSRRWDECLVGWYYVKPNYPGRSSHICNAGFVIPPLHRRFGYGKVLGASFLHYAPALGYKASVFNLVYTSNVGSMRIWDSLGFQRAGLIPRAGRLKKPDGSGEEWTDAIVFYKSFLSNDDWEGAL</sequence>
<gene>
    <name evidence="1" type="ORF">K488DRAFT_76188</name>
</gene>
<dbReference type="EMBL" id="MU273475">
    <property type="protein sequence ID" value="KAI0036165.1"/>
    <property type="molecule type" value="Genomic_DNA"/>
</dbReference>
<reference evidence="1" key="1">
    <citation type="submission" date="2021-02" db="EMBL/GenBank/DDBJ databases">
        <authorList>
            <consortium name="DOE Joint Genome Institute"/>
            <person name="Ahrendt S."/>
            <person name="Looney B.P."/>
            <person name="Miyauchi S."/>
            <person name="Morin E."/>
            <person name="Drula E."/>
            <person name="Courty P.E."/>
            <person name="Chicoki N."/>
            <person name="Fauchery L."/>
            <person name="Kohler A."/>
            <person name="Kuo A."/>
            <person name="Labutti K."/>
            <person name="Pangilinan J."/>
            <person name="Lipzen A."/>
            <person name="Riley R."/>
            <person name="Andreopoulos W."/>
            <person name="He G."/>
            <person name="Johnson J."/>
            <person name="Barry K.W."/>
            <person name="Grigoriev I.V."/>
            <person name="Nagy L."/>
            <person name="Hibbett D."/>
            <person name="Henrissat B."/>
            <person name="Matheny P.B."/>
            <person name="Labbe J."/>
            <person name="Martin F."/>
        </authorList>
    </citation>
    <scope>NUCLEOTIDE SEQUENCE</scope>
    <source>
        <strain evidence="1">EC-137</strain>
    </source>
</reference>
<organism evidence="1 2">
    <name type="scientific">Vararia minispora EC-137</name>
    <dbReference type="NCBI Taxonomy" id="1314806"/>
    <lineage>
        <taxon>Eukaryota</taxon>
        <taxon>Fungi</taxon>
        <taxon>Dikarya</taxon>
        <taxon>Basidiomycota</taxon>
        <taxon>Agaricomycotina</taxon>
        <taxon>Agaricomycetes</taxon>
        <taxon>Russulales</taxon>
        <taxon>Lachnocladiaceae</taxon>
        <taxon>Vararia</taxon>
    </lineage>
</organism>
<proteinExistence type="predicted"/>